<dbReference type="SUPFAM" id="SSF46785">
    <property type="entry name" value="Winged helix' DNA-binding domain"/>
    <property type="match status" value="1"/>
</dbReference>
<feature type="non-terminal residue" evidence="3">
    <location>
        <position position="93"/>
    </location>
</feature>
<dbReference type="InterPro" id="IPR036390">
    <property type="entry name" value="WH_DNA-bd_sf"/>
</dbReference>
<sequence>VELRFSKDMLPYLTELSREFTKYALADVVRMDSSHAIRLYELLMQWDSTGERVIAVADLRHWLQLEERYPLTADLRRWVIEPAIAQINEHSPL</sequence>
<dbReference type="GO" id="GO:0003887">
    <property type="term" value="F:DNA-directed DNA polymerase activity"/>
    <property type="evidence" value="ECO:0007669"/>
    <property type="project" value="InterPro"/>
</dbReference>
<dbReference type="InterPro" id="IPR000525">
    <property type="entry name" value="Initiator_Rep_WH1"/>
</dbReference>
<dbReference type="Gene3D" id="1.10.10.10">
    <property type="entry name" value="Winged helix-like DNA-binding domain superfamily/Winged helix DNA-binding domain"/>
    <property type="match status" value="2"/>
</dbReference>
<protein>
    <submittedName>
        <fullName evidence="3">RepB family plasmid replication initiator protein</fullName>
    </submittedName>
</protein>
<comment type="similarity">
    <text evidence="1">Belongs to the initiator RepB protein family.</text>
</comment>
<dbReference type="Proteomes" id="UP000447574">
    <property type="component" value="Unassembled WGS sequence"/>
</dbReference>
<reference evidence="3 4" key="1">
    <citation type="submission" date="2019-10" db="EMBL/GenBank/DDBJ databases">
        <title>Evaluation of single-gene subtyping targets for Pseudomonas.</title>
        <authorList>
            <person name="Reichler S.J."/>
            <person name="Orsi R.H."/>
            <person name="Wiedmann M."/>
            <person name="Martin N.H."/>
            <person name="Murphy S.I."/>
        </authorList>
    </citation>
    <scope>NUCLEOTIDE SEQUENCE [LARGE SCALE GENOMIC DNA]</scope>
    <source>
        <strain evidence="3 4">FSL R10-2932</strain>
    </source>
</reference>
<evidence type="ECO:0000313" key="3">
    <source>
        <dbReference type="EMBL" id="MQT78428.1"/>
    </source>
</evidence>
<dbReference type="GO" id="GO:0006270">
    <property type="term" value="P:DNA replication initiation"/>
    <property type="evidence" value="ECO:0007669"/>
    <property type="project" value="InterPro"/>
</dbReference>
<dbReference type="InterPro" id="IPR036388">
    <property type="entry name" value="WH-like_DNA-bd_sf"/>
</dbReference>
<accession>A0A7X2BX71</accession>
<dbReference type="Pfam" id="PF01051">
    <property type="entry name" value="Rep3_N"/>
    <property type="match status" value="1"/>
</dbReference>
<feature type="non-terminal residue" evidence="3">
    <location>
        <position position="1"/>
    </location>
</feature>
<dbReference type="Pfam" id="PF21205">
    <property type="entry name" value="Rep3_C"/>
    <property type="match status" value="1"/>
</dbReference>
<comment type="caution">
    <text evidence="3">The sequence shown here is derived from an EMBL/GenBank/DDBJ whole genome shotgun (WGS) entry which is preliminary data.</text>
</comment>
<name>A0A7X2BX71_9PSED</name>
<feature type="domain" description="Initiator Rep protein WH1" evidence="2">
    <location>
        <begin position="1"/>
        <end position="44"/>
    </location>
</feature>
<dbReference type="AlphaFoldDB" id="A0A7X2BX71"/>
<dbReference type="EMBL" id="WIWF01000491">
    <property type="protein sequence ID" value="MQT78428.1"/>
    <property type="molecule type" value="Genomic_DNA"/>
</dbReference>
<evidence type="ECO:0000313" key="4">
    <source>
        <dbReference type="Proteomes" id="UP000447574"/>
    </source>
</evidence>
<organism evidence="3 4">
    <name type="scientific">Pseudomonas helleri</name>
    <dbReference type="NCBI Taxonomy" id="1608996"/>
    <lineage>
        <taxon>Bacteria</taxon>
        <taxon>Pseudomonadati</taxon>
        <taxon>Pseudomonadota</taxon>
        <taxon>Gammaproteobacteria</taxon>
        <taxon>Pseudomonadales</taxon>
        <taxon>Pseudomonadaceae</taxon>
        <taxon>Pseudomonas</taxon>
    </lineage>
</organism>
<evidence type="ECO:0000259" key="2">
    <source>
        <dbReference type="Pfam" id="PF01051"/>
    </source>
</evidence>
<evidence type="ECO:0000256" key="1">
    <source>
        <dbReference type="ARBA" id="ARBA00038283"/>
    </source>
</evidence>
<gene>
    <name evidence="3" type="ORF">GHO37_29950</name>
</gene>
<proteinExistence type="inferred from homology"/>